<feature type="domain" description="ABC transporter type 1 GsiC-like N-terminal" evidence="8">
    <location>
        <begin position="1"/>
        <end position="107"/>
    </location>
</feature>
<keyword evidence="6 7" id="KW-0472">Membrane</keyword>
<dbReference type="InterPro" id="IPR035906">
    <property type="entry name" value="MetI-like_sf"/>
</dbReference>
<organism evidence="9">
    <name type="scientific">marine metagenome</name>
    <dbReference type="NCBI Taxonomy" id="408172"/>
    <lineage>
        <taxon>unclassified sequences</taxon>
        <taxon>metagenomes</taxon>
        <taxon>ecological metagenomes</taxon>
    </lineage>
</organism>
<dbReference type="PANTHER" id="PTHR30465:SF43">
    <property type="entry name" value="OLIGOPEPTIDE ABC TRANSPORTER, PERMEASE PROTEIN"/>
    <property type="match status" value="1"/>
</dbReference>
<evidence type="ECO:0000256" key="3">
    <source>
        <dbReference type="ARBA" id="ARBA00022475"/>
    </source>
</evidence>
<feature type="transmembrane region" description="Helical" evidence="7">
    <location>
        <begin position="101"/>
        <end position="124"/>
    </location>
</feature>
<keyword evidence="3" id="KW-1003">Cell membrane</keyword>
<comment type="subcellular location">
    <subcellularLocation>
        <location evidence="1">Cell membrane</location>
        <topology evidence="1">Multi-pass membrane protein</topology>
    </subcellularLocation>
</comment>
<sequence>MGRYLIKRFLYVIPSLLIISLISFLLIELPPGTFADTVAAEMMESGSVNEGAIKAIEERYGLNKPILEQYWKWITGILLRGDFGESFIWSRSVSSVLWERLGYTLILTGSAFLFVCLVSIPIGIFSAVRQYSFGDYIFTTLGFLGLAIPSFLLSLILMYIGFKYFDQSIGGFFSP</sequence>
<gene>
    <name evidence="9" type="ORF">METZ01_LOCUS411729</name>
</gene>
<evidence type="ECO:0000256" key="4">
    <source>
        <dbReference type="ARBA" id="ARBA00022692"/>
    </source>
</evidence>
<keyword evidence="5 7" id="KW-1133">Transmembrane helix</keyword>
<dbReference type="Pfam" id="PF19300">
    <property type="entry name" value="BPD_transp_1_N"/>
    <property type="match status" value="1"/>
</dbReference>
<feature type="transmembrane region" description="Helical" evidence="7">
    <location>
        <begin position="136"/>
        <end position="160"/>
    </location>
</feature>
<keyword evidence="4 7" id="KW-0812">Transmembrane</keyword>
<dbReference type="PANTHER" id="PTHR30465">
    <property type="entry name" value="INNER MEMBRANE ABC TRANSPORTER"/>
    <property type="match status" value="1"/>
</dbReference>
<evidence type="ECO:0000256" key="7">
    <source>
        <dbReference type="SAM" id="Phobius"/>
    </source>
</evidence>
<dbReference type="GO" id="GO:0005886">
    <property type="term" value="C:plasma membrane"/>
    <property type="evidence" value="ECO:0007669"/>
    <property type="project" value="UniProtKB-SubCell"/>
</dbReference>
<dbReference type="SUPFAM" id="SSF161098">
    <property type="entry name" value="MetI-like"/>
    <property type="match status" value="1"/>
</dbReference>
<name>A0A382WKL5_9ZZZZ</name>
<dbReference type="InterPro" id="IPR045621">
    <property type="entry name" value="BPD_transp_1_N"/>
</dbReference>
<feature type="non-terminal residue" evidence="9">
    <location>
        <position position="175"/>
    </location>
</feature>
<proteinExistence type="predicted"/>
<keyword evidence="2" id="KW-0813">Transport</keyword>
<reference evidence="9" key="1">
    <citation type="submission" date="2018-05" db="EMBL/GenBank/DDBJ databases">
        <authorList>
            <person name="Lanie J.A."/>
            <person name="Ng W.-L."/>
            <person name="Kazmierczak K.M."/>
            <person name="Andrzejewski T.M."/>
            <person name="Davidsen T.M."/>
            <person name="Wayne K.J."/>
            <person name="Tettelin H."/>
            <person name="Glass J.I."/>
            <person name="Rusch D."/>
            <person name="Podicherti R."/>
            <person name="Tsui H.-C.T."/>
            <person name="Winkler M.E."/>
        </authorList>
    </citation>
    <scope>NUCLEOTIDE SEQUENCE</scope>
</reference>
<evidence type="ECO:0000256" key="5">
    <source>
        <dbReference type="ARBA" id="ARBA00022989"/>
    </source>
</evidence>
<evidence type="ECO:0000313" key="9">
    <source>
        <dbReference type="EMBL" id="SVD58875.1"/>
    </source>
</evidence>
<dbReference type="EMBL" id="UINC01160305">
    <property type="protein sequence ID" value="SVD58875.1"/>
    <property type="molecule type" value="Genomic_DNA"/>
</dbReference>
<accession>A0A382WKL5</accession>
<evidence type="ECO:0000256" key="2">
    <source>
        <dbReference type="ARBA" id="ARBA00022448"/>
    </source>
</evidence>
<evidence type="ECO:0000256" key="6">
    <source>
        <dbReference type="ARBA" id="ARBA00023136"/>
    </source>
</evidence>
<evidence type="ECO:0000256" key="1">
    <source>
        <dbReference type="ARBA" id="ARBA00004651"/>
    </source>
</evidence>
<protein>
    <recommendedName>
        <fullName evidence="8">ABC transporter type 1 GsiC-like N-terminal domain-containing protein</fullName>
    </recommendedName>
</protein>
<feature type="transmembrane region" description="Helical" evidence="7">
    <location>
        <begin position="9"/>
        <end position="27"/>
    </location>
</feature>
<evidence type="ECO:0000259" key="8">
    <source>
        <dbReference type="Pfam" id="PF19300"/>
    </source>
</evidence>
<dbReference type="AlphaFoldDB" id="A0A382WKL5"/>